<evidence type="ECO:0000259" key="1">
    <source>
        <dbReference type="Pfam" id="PF00646"/>
    </source>
</evidence>
<dbReference type="eggNOG" id="ENOG502TJVR">
    <property type="taxonomic scope" value="Eukaryota"/>
</dbReference>
<dbReference type="EMBL" id="GL379831">
    <property type="protein sequence ID" value="EGT50996.1"/>
    <property type="molecule type" value="Genomic_DNA"/>
</dbReference>
<dbReference type="FunCoup" id="G0N2V2">
    <property type="interactions" value="1064"/>
</dbReference>
<dbReference type="Proteomes" id="UP000008068">
    <property type="component" value="Unassembled WGS sequence"/>
</dbReference>
<dbReference type="AlphaFoldDB" id="G0N2V2"/>
<evidence type="ECO:0000313" key="3">
    <source>
        <dbReference type="EMBL" id="EGT50996.1"/>
    </source>
</evidence>
<reference evidence="4" key="1">
    <citation type="submission" date="2011-07" db="EMBL/GenBank/DDBJ databases">
        <authorList>
            <consortium name="Caenorhabditis brenneri Sequencing and Analysis Consortium"/>
            <person name="Wilson R.K."/>
        </authorList>
    </citation>
    <scope>NUCLEOTIDE SEQUENCE [LARGE SCALE GENOMIC DNA]</scope>
    <source>
        <strain evidence="4">PB2801</strain>
    </source>
</reference>
<name>G0N2V2_CAEBE</name>
<dbReference type="PANTHER" id="PTHR21503:SF53">
    <property type="entry name" value="F-BOX ASSOCIATED DOMAIN-CONTAINING PROTEIN-RELATED"/>
    <property type="match status" value="1"/>
</dbReference>
<gene>
    <name evidence="3" type="ORF">CAEBREN_03583</name>
</gene>
<dbReference type="Pfam" id="PF00646">
    <property type="entry name" value="F-box"/>
    <property type="match status" value="1"/>
</dbReference>
<proteinExistence type="predicted"/>
<accession>G0N2V2</accession>
<dbReference type="PANTHER" id="PTHR21503">
    <property type="entry name" value="F-BOX-CONTAINING HYPOTHETICAL PROTEIN C.ELEGANS"/>
    <property type="match status" value="1"/>
</dbReference>
<feature type="domain" description="F-box" evidence="1">
    <location>
        <begin position="10"/>
        <end position="49"/>
    </location>
</feature>
<keyword evidence="4" id="KW-1185">Reference proteome</keyword>
<evidence type="ECO:0000259" key="2">
    <source>
        <dbReference type="Pfam" id="PF07735"/>
    </source>
</evidence>
<organism evidence="4">
    <name type="scientific">Caenorhabditis brenneri</name>
    <name type="common">Nematode worm</name>
    <dbReference type="NCBI Taxonomy" id="135651"/>
    <lineage>
        <taxon>Eukaryota</taxon>
        <taxon>Metazoa</taxon>
        <taxon>Ecdysozoa</taxon>
        <taxon>Nematoda</taxon>
        <taxon>Chromadorea</taxon>
        <taxon>Rhabditida</taxon>
        <taxon>Rhabditina</taxon>
        <taxon>Rhabditomorpha</taxon>
        <taxon>Rhabditoidea</taxon>
        <taxon>Rhabditidae</taxon>
        <taxon>Peloderinae</taxon>
        <taxon>Caenorhabditis</taxon>
    </lineage>
</organism>
<dbReference type="InterPro" id="IPR012885">
    <property type="entry name" value="F-box_Sdz-33"/>
</dbReference>
<dbReference type="Pfam" id="PF07735">
    <property type="entry name" value="FBA_2"/>
    <property type="match status" value="1"/>
</dbReference>
<evidence type="ECO:0000313" key="4">
    <source>
        <dbReference type="Proteomes" id="UP000008068"/>
    </source>
</evidence>
<dbReference type="InterPro" id="IPR001810">
    <property type="entry name" value="F-box_dom"/>
</dbReference>
<sequence length="358" mass="41214">MVGKPTFPLYRLPYVALKVAFGCSHPHDILRLSMVSKKSYTICKIFRKKVRNLNVRFDFLSDICSDCMATIFKVKSNSEVLPEDSKLESLKIKDTEFNVKMDRCIHILNFYCDDRVTCLTTLYEYLTDFYEVPFHQVELDGDSMTALDGVLAQQQTLAHCFLRCSKSGDEEVRWFLDRVENRVTRLLSLDVKTSKNFRLNLRLNKSIQNFSATTTVMQSIKTDMICFGRSFTLSIDNLSKLHSRGLFAEKTSLTCENLNSYLKNWQNGGNPNLGSLKLGLKSINVDTVLNGIEFNHRRHQNDVAYSATCWFPWNFNESYEIRRNDGTIASIVMQNGQNGEFKLCVWPDLRGTVYPESQ</sequence>
<dbReference type="OrthoDB" id="28673at2759"/>
<dbReference type="InParanoid" id="G0N2V2"/>
<dbReference type="HOGENOM" id="CLU_028840_0_1_1"/>
<feature type="domain" description="Sdz-33 F-box" evidence="2">
    <location>
        <begin position="222"/>
        <end position="277"/>
    </location>
</feature>
<protein>
    <submittedName>
        <fullName evidence="3">Uncharacterized protein</fullName>
    </submittedName>
</protein>